<evidence type="ECO:0000313" key="3">
    <source>
        <dbReference type="Proteomes" id="UP000236370"/>
    </source>
</evidence>
<dbReference type="GO" id="GO:0016020">
    <property type="term" value="C:membrane"/>
    <property type="evidence" value="ECO:0007669"/>
    <property type="project" value="InterPro"/>
</dbReference>
<dbReference type="EMBL" id="NBAG03000591">
    <property type="protein sequence ID" value="PNI14009.1"/>
    <property type="molecule type" value="Genomic_DNA"/>
</dbReference>
<dbReference type="Gene3D" id="2.70.170.10">
    <property type="entry name" value="Neurotransmitter-gated ion-channel ligand-binding domain"/>
    <property type="match status" value="1"/>
</dbReference>
<accession>A0A2J8IU39</accession>
<dbReference type="SMR" id="A0A2J8IU39"/>
<dbReference type="InterPro" id="IPR036734">
    <property type="entry name" value="Neur_chan_lig-bd_sf"/>
</dbReference>
<evidence type="ECO:0000313" key="2">
    <source>
        <dbReference type="EMBL" id="PNI14009.1"/>
    </source>
</evidence>
<organism evidence="2 3">
    <name type="scientific">Pan troglodytes</name>
    <name type="common">Chimpanzee</name>
    <dbReference type="NCBI Taxonomy" id="9598"/>
    <lineage>
        <taxon>Eukaryota</taxon>
        <taxon>Metazoa</taxon>
        <taxon>Chordata</taxon>
        <taxon>Craniata</taxon>
        <taxon>Vertebrata</taxon>
        <taxon>Euteleostomi</taxon>
        <taxon>Mammalia</taxon>
        <taxon>Eutheria</taxon>
        <taxon>Euarchontoglires</taxon>
        <taxon>Primates</taxon>
        <taxon>Haplorrhini</taxon>
        <taxon>Catarrhini</taxon>
        <taxon>Hominidae</taxon>
        <taxon>Pan</taxon>
    </lineage>
</organism>
<keyword evidence="1" id="KW-0732">Signal</keyword>
<evidence type="ECO:0000256" key="1">
    <source>
        <dbReference type="SAM" id="SignalP"/>
    </source>
</evidence>
<reference evidence="2 3" key="1">
    <citation type="submission" date="2017-12" db="EMBL/GenBank/DDBJ databases">
        <title>High-resolution comparative analysis of great ape genomes.</title>
        <authorList>
            <person name="Pollen A."/>
            <person name="Hastie A."/>
            <person name="Hormozdiari F."/>
            <person name="Dougherty M."/>
            <person name="Liu R."/>
            <person name="Chaisson M."/>
            <person name="Hoppe E."/>
            <person name="Hill C."/>
            <person name="Pang A."/>
            <person name="Hillier L."/>
            <person name="Baker C."/>
            <person name="Armstrong J."/>
            <person name="Shendure J."/>
            <person name="Paten B."/>
            <person name="Wilson R."/>
            <person name="Chao H."/>
            <person name="Schneider V."/>
            <person name="Ventura M."/>
            <person name="Kronenberg Z."/>
            <person name="Murali S."/>
            <person name="Gordon D."/>
            <person name="Cantsilieris S."/>
            <person name="Munson K."/>
            <person name="Nelson B."/>
            <person name="Raja A."/>
            <person name="Underwood J."/>
            <person name="Diekhans M."/>
            <person name="Fiddes I."/>
            <person name="Haussler D."/>
            <person name="Eichler E."/>
        </authorList>
    </citation>
    <scope>NUCLEOTIDE SEQUENCE [LARGE SCALE GENOMIC DNA]</scope>
    <source>
        <strain evidence="2">Yerkes chimp pedigree #C0471</strain>
    </source>
</reference>
<protein>
    <submittedName>
        <fullName evidence="2">CHRNA10 isoform 3</fullName>
    </submittedName>
</protein>
<name>A0A2J8IU39_PANTR</name>
<dbReference type="GO" id="GO:0005230">
    <property type="term" value="F:extracellular ligand-gated monoatomic ion channel activity"/>
    <property type="evidence" value="ECO:0007669"/>
    <property type="project" value="InterPro"/>
</dbReference>
<feature type="signal peptide" evidence="1">
    <location>
        <begin position="1"/>
        <end position="24"/>
    </location>
</feature>
<dbReference type="SUPFAM" id="SSF63712">
    <property type="entry name" value="Nicotinic receptor ligand binding domain-like"/>
    <property type="match status" value="1"/>
</dbReference>
<gene>
    <name evidence="2" type="ORF">CK820_G0053229</name>
</gene>
<feature type="chain" id="PRO_5014372814" evidence="1">
    <location>
        <begin position="25"/>
        <end position="96"/>
    </location>
</feature>
<comment type="caution">
    <text evidence="2">The sequence shown here is derived from an EMBL/GenBank/DDBJ whole genome shotgun (WGS) entry which is preliminary data.</text>
</comment>
<dbReference type="AlphaFoldDB" id="A0A2J8IU39"/>
<dbReference type="Proteomes" id="UP000236370">
    <property type="component" value="Unassembled WGS sequence"/>
</dbReference>
<proteinExistence type="predicted"/>
<sequence length="96" mass="10459">MGLRSHHLSLGLLLLFLLPAECLGAEGRLALKLFRDLFANYTSALRPVADTDQTLNVTLEVTLSQIIDMVRCGGGTAVESYLSQCQEMKGMNGTRC</sequence>